<evidence type="ECO:0000313" key="2">
    <source>
        <dbReference type="Proteomes" id="UP000053647"/>
    </source>
</evidence>
<dbReference type="EMBL" id="KN821396">
    <property type="protein sequence ID" value="KIJ04931.1"/>
    <property type="molecule type" value="Genomic_DNA"/>
</dbReference>
<name>A0A0C9TCC9_PAXIN</name>
<protein>
    <submittedName>
        <fullName evidence="1">Uncharacterized protein</fullName>
    </submittedName>
</protein>
<keyword evidence="2" id="KW-1185">Reference proteome</keyword>
<reference evidence="1 2" key="1">
    <citation type="submission" date="2014-06" db="EMBL/GenBank/DDBJ databases">
        <authorList>
            <consortium name="DOE Joint Genome Institute"/>
            <person name="Kuo A."/>
            <person name="Kohler A."/>
            <person name="Nagy L.G."/>
            <person name="Floudas D."/>
            <person name="Copeland A."/>
            <person name="Barry K.W."/>
            <person name="Cichocki N."/>
            <person name="Veneault-Fourrey C."/>
            <person name="LaButti K."/>
            <person name="Lindquist E.A."/>
            <person name="Lipzen A."/>
            <person name="Lundell T."/>
            <person name="Morin E."/>
            <person name="Murat C."/>
            <person name="Sun H."/>
            <person name="Tunlid A."/>
            <person name="Henrissat B."/>
            <person name="Grigoriev I.V."/>
            <person name="Hibbett D.S."/>
            <person name="Martin F."/>
            <person name="Nordberg H.P."/>
            <person name="Cantor M.N."/>
            <person name="Hua S.X."/>
        </authorList>
    </citation>
    <scope>NUCLEOTIDE SEQUENCE [LARGE SCALE GENOMIC DNA]</scope>
    <source>
        <strain evidence="1 2">ATCC 200175</strain>
    </source>
</reference>
<dbReference type="Proteomes" id="UP000053647">
    <property type="component" value="Unassembled WGS sequence"/>
</dbReference>
<organism evidence="1 2">
    <name type="scientific">Paxillus involutus ATCC 200175</name>
    <dbReference type="NCBI Taxonomy" id="664439"/>
    <lineage>
        <taxon>Eukaryota</taxon>
        <taxon>Fungi</taxon>
        <taxon>Dikarya</taxon>
        <taxon>Basidiomycota</taxon>
        <taxon>Agaricomycotina</taxon>
        <taxon>Agaricomycetes</taxon>
        <taxon>Agaricomycetidae</taxon>
        <taxon>Boletales</taxon>
        <taxon>Paxilineae</taxon>
        <taxon>Paxillaceae</taxon>
        <taxon>Paxillus</taxon>
    </lineage>
</organism>
<reference evidence="2" key="2">
    <citation type="submission" date="2015-01" db="EMBL/GenBank/DDBJ databases">
        <title>Evolutionary Origins and Diversification of the Mycorrhizal Mutualists.</title>
        <authorList>
            <consortium name="DOE Joint Genome Institute"/>
            <consortium name="Mycorrhizal Genomics Consortium"/>
            <person name="Kohler A."/>
            <person name="Kuo A."/>
            <person name="Nagy L.G."/>
            <person name="Floudas D."/>
            <person name="Copeland A."/>
            <person name="Barry K.W."/>
            <person name="Cichocki N."/>
            <person name="Veneault-Fourrey C."/>
            <person name="LaButti K."/>
            <person name="Lindquist E.A."/>
            <person name="Lipzen A."/>
            <person name="Lundell T."/>
            <person name="Morin E."/>
            <person name="Murat C."/>
            <person name="Riley R."/>
            <person name="Ohm R."/>
            <person name="Sun H."/>
            <person name="Tunlid A."/>
            <person name="Henrissat B."/>
            <person name="Grigoriev I.V."/>
            <person name="Hibbett D.S."/>
            <person name="Martin F."/>
        </authorList>
    </citation>
    <scope>NUCLEOTIDE SEQUENCE [LARGE SCALE GENOMIC DNA]</scope>
    <source>
        <strain evidence="2">ATCC 200175</strain>
    </source>
</reference>
<sequence>MAPLGEGLTTYAKEYVVIYPSGDGPDAMVPHYVSSGFTYFTINTTGGPKTKTEEGVDGKFIIG</sequence>
<accession>A0A0C9TCC9</accession>
<proteinExistence type="predicted"/>
<dbReference type="AlphaFoldDB" id="A0A0C9TCC9"/>
<evidence type="ECO:0000313" key="1">
    <source>
        <dbReference type="EMBL" id="KIJ04931.1"/>
    </source>
</evidence>
<dbReference type="HOGENOM" id="CLU_2886431_0_0_1"/>
<gene>
    <name evidence="1" type="ORF">PAXINDRAFT_21785</name>
</gene>